<evidence type="ECO:0000256" key="3">
    <source>
        <dbReference type="ARBA" id="ARBA00022679"/>
    </source>
</evidence>
<dbReference type="OrthoDB" id="1077582at2759"/>
<evidence type="ECO:0000256" key="2">
    <source>
        <dbReference type="ARBA" id="ARBA00007282"/>
    </source>
</evidence>
<dbReference type="InterPro" id="IPR044851">
    <property type="entry name" value="Wax_synthase"/>
</dbReference>
<evidence type="ECO:0000313" key="13">
    <source>
        <dbReference type="Proteomes" id="UP000215914"/>
    </source>
</evidence>
<reference evidence="12" key="2">
    <citation type="submission" date="2017-02" db="EMBL/GenBank/DDBJ databases">
        <title>Sunflower complete genome.</title>
        <authorList>
            <person name="Langlade N."/>
            <person name="Munos S."/>
        </authorList>
    </citation>
    <scope>NUCLEOTIDE SEQUENCE [LARGE SCALE GENOMIC DNA]</scope>
    <source>
        <tissue evidence="12">Leaves</tissue>
    </source>
</reference>
<evidence type="ECO:0000256" key="7">
    <source>
        <dbReference type="ARBA" id="ARBA00023136"/>
    </source>
</evidence>
<dbReference type="Proteomes" id="UP000215914">
    <property type="component" value="Chromosome 16"/>
</dbReference>
<evidence type="ECO:0000256" key="4">
    <source>
        <dbReference type="ARBA" id="ARBA00022692"/>
    </source>
</evidence>
<evidence type="ECO:0000256" key="8">
    <source>
        <dbReference type="ARBA" id="ARBA00023315"/>
    </source>
</evidence>
<comment type="subcellular location">
    <subcellularLocation>
        <location evidence="1">Membrane</location>
        <topology evidence="1">Multi-pass membrane protein</topology>
    </subcellularLocation>
</comment>
<dbReference type="EMBL" id="CM007905">
    <property type="protein sequence ID" value="OTF91956.1"/>
    <property type="molecule type" value="Genomic_DNA"/>
</dbReference>
<reference evidence="11 13" key="1">
    <citation type="journal article" date="2017" name="Nature">
        <title>The sunflower genome provides insights into oil metabolism, flowering and Asterid evolution.</title>
        <authorList>
            <person name="Badouin H."/>
            <person name="Gouzy J."/>
            <person name="Grassa C.J."/>
            <person name="Murat F."/>
            <person name="Staton S.E."/>
            <person name="Cottret L."/>
            <person name="Lelandais-Briere C."/>
            <person name="Owens G.L."/>
            <person name="Carrere S."/>
            <person name="Mayjonade B."/>
            <person name="Legrand L."/>
            <person name="Gill N."/>
            <person name="Kane N.C."/>
            <person name="Bowers J.E."/>
            <person name="Hubner S."/>
            <person name="Bellec A."/>
            <person name="Berard A."/>
            <person name="Berges H."/>
            <person name="Blanchet N."/>
            <person name="Boniface M.C."/>
            <person name="Brunel D."/>
            <person name="Catrice O."/>
            <person name="Chaidir N."/>
            <person name="Claudel C."/>
            <person name="Donnadieu C."/>
            <person name="Faraut T."/>
            <person name="Fievet G."/>
            <person name="Helmstetter N."/>
            <person name="King M."/>
            <person name="Knapp S.J."/>
            <person name="Lai Z."/>
            <person name="Le Paslier M.C."/>
            <person name="Lippi Y."/>
            <person name="Lorenzon L."/>
            <person name="Mandel J.R."/>
            <person name="Marage G."/>
            <person name="Marchand G."/>
            <person name="Marquand E."/>
            <person name="Bret-Mestries E."/>
            <person name="Morien E."/>
            <person name="Nambeesan S."/>
            <person name="Nguyen T."/>
            <person name="Pegot-Espagnet P."/>
            <person name="Pouilly N."/>
            <person name="Raftis F."/>
            <person name="Sallet E."/>
            <person name="Schiex T."/>
            <person name="Thomas J."/>
            <person name="Vandecasteele C."/>
            <person name="Vares D."/>
            <person name="Vear F."/>
            <person name="Vautrin S."/>
            <person name="Crespi M."/>
            <person name="Mangin B."/>
            <person name="Burke J.M."/>
            <person name="Salse J."/>
            <person name="Munos S."/>
            <person name="Vincourt P."/>
            <person name="Rieseberg L.H."/>
            <person name="Langlade N.B."/>
        </authorList>
    </citation>
    <scope>NUCLEOTIDE SEQUENCE [LARGE SCALE GENOMIC DNA]</scope>
    <source>
        <strain evidence="13">cv. SF193</strain>
        <tissue evidence="11">Leaves</tissue>
    </source>
</reference>
<keyword evidence="13" id="KW-1185">Reference proteome</keyword>
<feature type="transmembrane region" description="Helical" evidence="9">
    <location>
        <begin position="155"/>
        <end position="175"/>
    </location>
</feature>
<keyword evidence="3 11" id="KW-0808">Transferase</keyword>
<dbReference type="EC" id="2.3.1.75" evidence="11"/>
<feature type="transmembrane region" description="Helical" evidence="9">
    <location>
        <begin position="295"/>
        <end position="314"/>
    </location>
</feature>
<keyword evidence="4 9" id="KW-0812">Transmembrane</keyword>
<keyword evidence="8 11" id="KW-0012">Acyltransferase</keyword>
<proteinExistence type="inferred from homology"/>
<sequence length="353" mass="40658">MKGETYNLILDWSIALTSLLYCHTIGMFIAQGKTRFLAIFPVILLFLYLPLNLHSVFHCGLTFFFMSWLGSFKLILYAFGQGPLSSHPTLPLSHFITTACLPIKIIKNQPNPSHQITKIPQRSPKDYAPRVFLLFITLKAYSYKEKFHPLFATSIYAYYIFFALELLLALAASLARTVVGAELEPQFDEPHHATSVQNFWGKRWNLMVSSILRPTVYHPSRAIFSHLLPERWVSVPAVLATFLVSGIMHEMIFYYLGRLNPTWEVTWFFVLQGVWVGTEIVVKKTMGPRFQPPRVVSRALTLAFVMITSFLLFFPPFMRVDPFARFCRECLAVIGFFKHGHLISFVEYSCPYF</sequence>
<feature type="transmembrane region" description="Helical" evidence="9">
    <location>
        <begin position="42"/>
        <end position="69"/>
    </location>
</feature>
<dbReference type="Gramene" id="mRNA:HanXRQr2_Chr16g0754921">
    <property type="protein sequence ID" value="CDS:HanXRQr2_Chr16g0754921.1"/>
    <property type="gene ID" value="HanXRQr2_Chr16g0754921"/>
</dbReference>
<dbReference type="AlphaFoldDB" id="A0A251S1F5"/>
<dbReference type="Pfam" id="PF13813">
    <property type="entry name" value="MBOAT_2"/>
    <property type="match status" value="1"/>
</dbReference>
<evidence type="ECO:0000256" key="5">
    <source>
        <dbReference type="ARBA" id="ARBA00022989"/>
    </source>
</evidence>
<dbReference type="InParanoid" id="A0A251S1F5"/>
<comment type="similarity">
    <text evidence="2">Belongs to the wax synthase family.</text>
</comment>
<feature type="transmembrane region" description="Helical" evidence="9">
    <location>
        <begin position="232"/>
        <end position="253"/>
    </location>
</feature>
<dbReference type="GO" id="GO:0006629">
    <property type="term" value="P:lipid metabolic process"/>
    <property type="evidence" value="ECO:0007669"/>
    <property type="project" value="UniProtKB-KW"/>
</dbReference>
<dbReference type="GO" id="GO:0047196">
    <property type="term" value="F:long-chain-alcohol O-fatty-acyltransferase activity"/>
    <property type="evidence" value="ECO:0007669"/>
    <property type="project" value="UniProtKB-EC"/>
</dbReference>
<keyword evidence="6" id="KW-0443">Lipid metabolism</keyword>
<name>A0A251S1F5_HELAN</name>
<dbReference type="PIRSF" id="PIRSF037006">
    <property type="entry name" value="Wax_synthase"/>
    <property type="match status" value="1"/>
</dbReference>
<reference evidence="11" key="3">
    <citation type="submission" date="2020-06" db="EMBL/GenBank/DDBJ databases">
        <title>Helianthus annuus Genome sequencing and assembly Release 2.</title>
        <authorList>
            <person name="Gouzy J."/>
            <person name="Langlade N."/>
            <person name="Munos S."/>
        </authorList>
    </citation>
    <scope>NUCLEOTIDE SEQUENCE</scope>
    <source>
        <tissue evidence="11">Leaves</tissue>
    </source>
</reference>
<dbReference type="InterPro" id="IPR017088">
    <property type="entry name" value="Wax_synthase_Magnoliopsida"/>
</dbReference>
<keyword evidence="7 9" id="KW-0472">Membrane</keyword>
<evidence type="ECO:0000313" key="12">
    <source>
        <dbReference type="EMBL" id="OTF91956.1"/>
    </source>
</evidence>
<dbReference type="PANTHER" id="PTHR31595">
    <property type="entry name" value="LONG-CHAIN-ALCOHOL O-FATTY-ACYLTRANSFERASE 3-RELATED"/>
    <property type="match status" value="1"/>
</dbReference>
<protein>
    <submittedName>
        <fullName evidence="11">Long-chain-alcohol O-fatty-acyltransferase</fullName>
        <ecNumber evidence="11">2.3.1.75</ecNumber>
    </submittedName>
    <submittedName>
        <fullName evidence="12">Putative wax synthase</fullName>
    </submittedName>
</protein>
<evidence type="ECO:0000256" key="1">
    <source>
        <dbReference type="ARBA" id="ARBA00004141"/>
    </source>
</evidence>
<dbReference type="GO" id="GO:0016020">
    <property type="term" value="C:membrane"/>
    <property type="evidence" value="ECO:0007669"/>
    <property type="project" value="UniProtKB-SubCell"/>
</dbReference>
<evidence type="ECO:0000259" key="10">
    <source>
        <dbReference type="Pfam" id="PF13813"/>
    </source>
</evidence>
<evidence type="ECO:0000313" key="11">
    <source>
        <dbReference type="EMBL" id="KAF5760559.1"/>
    </source>
</evidence>
<dbReference type="InterPro" id="IPR032805">
    <property type="entry name" value="Wax_synthase_dom"/>
</dbReference>
<feature type="transmembrane region" description="Helical" evidence="9">
    <location>
        <begin position="12"/>
        <end position="30"/>
    </location>
</feature>
<dbReference type="STRING" id="4232.A0A251S1F5"/>
<dbReference type="EMBL" id="MNCJ02000331">
    <property type="protein sequence ID" value="KAF5760559.1"/>
    <property type="molecule type" value="Genomic_DNA"/>
</dbReference>
<evidence type="ECO:0000256" key="6">
    <source>
        <dbReference type="ARBA" id="ARBA00023098"/>
    </source>
</evidence>
<evidence type="ECO:0000256" key="9">
    <source>
        <dbReference type="SAM" id="Phobius"/>
    </source>
</evidence>
<dbReference type="OMA" id="FYVTHEM"/>
<dbReference type="PANTHER" id="PTHR31595:SF48">
    <property type="entry name" value="LONG-CHAIN-ALCOHOL O-FATTY-ACYLTRANSFERASE"/>
    <property type="match status" value="1"/>
</dbReference>
<feature type="transmembrane region" description="Helical" evidence="9">
    <location>
        <begin position="265"/>
        <end position="283"/>
    </location>
</feature>
<organism evidence="12 13">
    <name type="scientific">Helianthus annuus</name>
    <name type="common">Common sunflower</name>
    <dbReference type="NCBI Taxonomy" id="4232"/>
    <lineage>
        <taxon>Eukaryota</taxon>
        <taxon>Viridiplantae</taxon>
        <taxon>Streptophyta</taxon>
        <taxon>Embryophyta</taxon>
        <taxon>Tracheophyta</taxon>
        <taxon>Spermatophyta</taxon>
        <taxon>Magnoliopsida</taxon>
        <taxon>eudicotyledons</taxon>
        <taxon>Gunneridae</taxon>
        <taxon>Pentapetalae</taxon>
        <taxon>asterids</taxon>
        <taxon>campanulids</taxon>
        <taxon>Asterales</taxon>
        <taxon>Asteraceae</taxon>
        <taxon>Asteroideae</taxon>
        <taxon>Heliantheae alliance</taxon>
        <taxon>Heliantheae</taxon>
        <taxon>Helianthus</taxon>
    </lineage>
</organism>
<gene>
    <name evidence="12" type="ORF">HannXRQ_Chr16g0516621</name>
    <name evidence="11" type="ORF">HanXRQr2_Chr16g0754921</name>
</gene>
<accession>A0A251S1F5</accession>
<feature type="domain" description="Wax synthase" evidence="10">
    <location>
        <begin position="184"/>
        <end position="270"/>
    </location>
</feature>
<keyword evidence="5 9" id="KW-1133">Transmembrane helix</keyword>